<dbReference type="KEGG" id="shal:SHALO_0073"/>
<feature type="transmembrane region" description="Helical" evidence="1">
    <location>
        <begin position="96"/>
        <end position="117"/>
    </location>
</feature>
<keyword evidence="3" id="KW-1185">Reference proteome</keyword>
<organism evidence="2 3">
    <name type="scientific">Sulfurospirillum halorespirans DSM 13726</name>
    <dbReference type="NCBI Taxonomy" id="1193502"/>
    <lineage>
        <taxon>Bacteria</taxon>
        <taxon>Pseudomonadati</taxon>
        <taxon>Campylobacterota</taxon>
        <taxon>Epsilonproteobacteria</taxon>
        <taxon>Campylobacterales</taxon>
        <taxon>Sulfurospirillaceae</taxon>
        <taxon>Sulfurospirillum</taxon>
    </lineage>
</organism>
<reference evidence="3" key="1">
    <citation type="submission" date="2016-08" db="EMBL/GenBank/DDBJ databases">
        <title>Complete genome sequence of the organohalide-respiring Epsilonproteobacterium Sulfurospirillum halorespirans.</title>
        <authorList>
            <person name="Goris T."/>
            <person name="Zimmermann J."/>
            <person name="Schenz B."/>
            <person name="Lemos M."/>
            <person name="Hackermueller J."/>
            <person name="Diekert G."/>
        </authorList>
    </citation>
    <scope>NUCLEOTIDE SEQUENCE [LARGE SCALE GENOMIC DNA]</scope>
    <source>
        <strain>DSM 13726</strain>
        <strain evidence="3">PCE-M2</strain>
    </source>
</reference>
<dbReference type="AlphaFoldDB" id="A0A1D7TFV0"/>
<dbReference type="EMBL" id="CP017111">
    <property type="protein sequence ID" value="AOO63875.1"/>
    <property type="molecule type" value="Genomic_DNA"/>
</dbReference>
<keyword evidence="1" id="KW-1133">Transmembrane helix</keyword>
<proteinExistence type="predicted"/>
<keyword evidence="1" id="KW-0812">Transmembrane</keyword>
<name>A0A1D7TFV0_9BACT</name>
<evidence type="ECO:0000313" key="3">
    <source>
        <dbReference type="Proteomes" id="UP000094609"/>
    </source>
</evidence>
<evidence type="ECO:0000313" key="2">
    <source>
        <dbReference type="EMBL" id="AOO63875.1"/>
    </source>
</evidence>
<dbReference type="STRING" id="1193502.SHALO_0073"/>
<protein>
    <submittedName>
        <fullName evidence="2">Uncharacterized protein</fullName>
    </submittedName>
</protein>
<gene>
    <name evidence="2" type="ORF">SHALO_0073</name>
</gene>
<dbReference type="RefSeq" id="WP_069476885.1">
    <property type="nucleotide sequence ID" value="NZ_CP017111.1"/>
</dbReference>
<dbReference type="PATRIC" id="fig|1193502.14.peg.76"/>
<accession>A0A1D7TFV0</accession>
<dbReference type="Proteomes" id="UP000094609">
    <property type="component" value="Chromosome"/>
</dbReference>
<keyword evidence="1" id="KW-0472">Membrane</keyword>
<sequence length="133" mass="14978">MKPETAEQTYQFFEEAQIVLSTLEDHIAAFNRASKVFEKTTSDFAKVEKSIDEIGAKIAEKIQVKTIQAYLLGSVAELESVTKDLKRRKHEERSTLKIVFASTCLSVLVTSLVFIAFEAANKPLLNLVYQLVH</sequence>
<evidence type="ECO:0000256" key="1">
    <source>
        <dbReference type="SAM" id="Phobius"/>
    </source>
</evidence>